<dbReference type="InterPro" id="IPR032508">
    <property type="entry name" value="FecR_C"/>
</dbReference>
<protein>
    <submittedName>
        <fullName evidence="4">FecR domain-containing protein</fullName>
    </submittedName>
</protein>
<organism evidence="4">
    <name type="scientific">Roseihalotalea indica</name>
    <dbReference type="NCBI Taxonomy" id="2867963"/>
    <lineage>
        <taxon>Bacteria</taxon>
        <taxon>Pseudomonadati</taxon>
        <taxon>Bacteroidota</taxon>
        <taxon>Cytophagia</taxon>
        <taxon>Cytophagales</taxon>
        <taxon>Catalimonadaceae</taxon>
        <taxon>Roseihalotalea</taxon>
    </lineage>
</organism>
<evidence type="ECO:0000259" key="2">
    <source>
        <dbReference type="Pfam" id="PF04773"/>
    </source>
</evidence>
<feature type="transmembrane region" description="Helical" evidence="1">
    <location>
        <begin position="100"/>
        <end position="119"/>
    </location>
</feature>
<dbReference type="Pfam" id="PF04773">
    <property type="entry name" value="FecR"/>
    <property type="match status" value="1"/>
</dbReference>
<gene>
    <name evidence="4" type="ORF">K4G66_04460</name>
</gene>
<dbReference type="PANTHER" id="PTHR30273:SF2">
    <property type="entry name" value="PROTEIN FECR"/>
    <property type="match status" value="1"/>
</dbReference>
<accession>A0AA49JGV6</accession>
<dbReference type="Pfam" id="PF16344">
    <property type="entry name" value="FecR_C"/>
    <property type="match status" value="1"/>
</dbReference>
<proteinExistence type="predicted"/>
<dbReference type="GO" id="GO:0016989">
    <property type="term" value="F:sigma factor antagonist activity"/>
    <property type="evidence" value="ECO:0007669"/>
    <property type="project" value="TreeGrafter"/>
</dbReference>
<dbReference type="InterPro" id="IPR012373">
    <property type="entry name" value="Ferrdict_sens_TM"/>
</dbReference>
<dbReference type="Gene3D" id="3.55.50.30">
    <property type="match status" value="1"/>
</dbReference>
<dbReference type="EMBL" id="CP120682">
    <property type="protein sequence ID" value="WKN37959.1"/>
    <property type="molecule type" value="Genomic_DNA"/>
</dbReference>
<dbReference type="PANTHER" id="PTHR30273">
    <property type="entry name" value="PERIPLASMIC SIGNAL SENSOR AND SIGMA FACTOR ACTIVATOR FECR-RELATED"/>
    <property type="match status" value="1"/>
</dbReference>
<name>A0AA49JGV6_9BACT</name>
<dbReference type="AlphaFoldDB" id="A0AA49JGV6"/>
<keyword evidence="1" id="KW-0812">Transmembrane</keyword>
<dbReference type="InterPro" id="IPR006860">
    <property type="entry name" value="FecR"/>
</dbReference>
<evidence type="ECO:0000259" key="3">
    <source>
        <dbReference type="Pfam" id="PF16344"/>
    </source>
</evidence>
<sequence>MNYLTYSALDLAADEYFQSWVLTEDDEVSRYWDGWLETYPHRQAVVTEARQLLLLQQYKTEHWPTERKQAVLERIKHSVSSTKKLPNPSGFISSLIHKRWPWIAAAFTILLTIAIVWQITKNHHLEYRTGYGETQEVHLPDGSTVILNANSHLEFSENWQQAGRRQVWLEGEAFFEVNPIASDQSRKPVKFTVHVSSLQVEVIGTTFNVNHRAGNVDVFLDHGVVDIQMENQPRLRMKPGDMVNYSSHTRKLSKQSADSGKIVAWKQHQIILDNQPLSDLAEILQNYYGVQVDFDHPRLANRKVVAILPIDDLDAVLTTLETIGGVQAERTSNHVLFK</sequence>
<dbReference type="PIRSF" id="PIRSF018266">
    <property type="entry name" value="FecR"/>
    <property type="match status" value="1"/>
</dbReference>
<reference evidence="4" key="2">
    <citation type="journal article" date="2024" name="Antonie Van Leeuwenhoek">
        <title>Roseihalotalea indica gen. nov., sp. nov., a halophilic Bacteroidetes from mesopelagic Southwest Indian Ocean with higher carbohydrate metabolic potential.</title>
        <authorList>
            <person name="Chen B."/>
            <person name="Zhang M."/>
            <person name="Lin D."/>
            <person name="Ye J."/>
            <person name="Tang K."/>
        </authorList>
    </citation>
    <scope>NUCLEOTIDE SEQUENCE</scope>
    <source>
        <strain evidence="4">TK19036</strain>
    </source>
</reference>
<feature type="domain" description="FecR protein" evidence="2">
    <location>
        <begin position="127"/>
        <end position="225"/>
    </location>
</feature>
<feature type="domain" description="Protein FecR C-terminal" evidence="3">
    <location>
        <begin position="270"/>
        <end position="335"/>
    </location>
</feature>
<evidence type="ECO:0000313" key="4">
    <source>
        <dbReference type="EMBL" id="WKN37959.1"/>
    </source>
</evidence>
<keyword evidence="1" id="KW-1133">Transmembrane helix</keyword>
<dbReference type="Gene3D" id="2.60.120.1440">
    <property type="match status" value="1"/>
</dbReference>
<reference evidence="4" key="1">
    <citation type="journal article" date="2023" name="Comput. Struct. Biotechnol. J.">
        <title>Discovery of a novel marine Bacteroidetes with a rich repertoire of carbohydrate-active enzymes.</title>
        <authorList>
            <person name="Chen B."/>
            <person name="Liu G."/>
            <person name="Chen Q."/>
            <person name="Wang H."/>
            <person name="Liu L."/>
            <person name="Tang K."/>
        </authorList>
    </citation>
    <scope>NUCLEOTIDE SEQUENCE</scope>
    <source>
        <strain evidence="4">TK19036</strain>
    </source>
</reference>
<evidence type="ECO:0000256" key="1">
    <source>
        <dbReference type="SAM" id="Phobius"/>
    </source>
</evidence>
<keyword evidence="1" id="KW-0472">Membrane</keyword>